<comment type="catalytic activity">
    <reaction evidence="1">
        <text>ATP = 3',5'-cyclic AMP + diphosphate</text>
        <dbReference type="Rhea" id="RHEA:15389"/>
        <dbReference type="ChEBI" id="CHEBI:30616"/>
        <dbReference type="ChEBI" id="CHEBI:33019"/>
        <dbReference type="ChEBI" id="CHEBI:58165"/>
        <dbReference type="EC" id="4.6.1.1"/>
    </reaction>
</comment>
<keyword evidence="10 15" id="KW-1133">Transmembrane helix</keyword>
<keyword evidence="7" id="KW-0547">Nucleotide-binding</keyword>
<feature type="domain" description="Guanylate cyclase" evidence="16">
    <location>
        <begin position="360"/>
        <end position="487"/>
    </location>
</feature>
<gene>
    <name evidence="18" type="primary">LOC106807551</name>
</gene>
<dbReference type="PANTHER" id="PTHR45627">
    <property type="entry name" value="ADENYLATE CYCLASE TYPE 1"/>
    <property type="match status" value="1"/>
</dbReference>
<evidence type="ECO:0000256" key="2">
    <source>
        <dbReference type="ARBA" id="ARBA00001946"/>
    </source>
</evidence>
<dbReference type="Proteomes" id="UP000695022">
    <property type="component" value="Unplaced"/>
</dbReference>
<evidence type="ECO:0000256" key="7">
    <source>
        <dbReference type="ARBA" id="ARBA00022741"/>
    </source>
</evidence>
<feature type="transmembrane region" description="Helical" evidence="15">
    <location>
        <begin position="795"/>
        <end position="814"/>
    </location>
</feature>
<keyword evidence="11" id="KW-0115">cAMP biosynthesis</keyword>
<dbReference type="SUPFAM" id="SSF55073">
    <property type="entry name" value="Nucleotide cyclase"/>
    <property type="match status" value="2"/>
</dbReference>
<evidence type="ECO:0000256" key="9">
    <source>
        <dbReference type="ARBA" id="ARBA00022842"/>
    </source>
</evidence>
<dbReference type="PROSITE" id="PS50125">
    <property type="entry name" value="GUANYLATE_CYCLASE_2"/>
    <property type="match status" value="2"/>
</dbReference>
<evidence type="ECO:0000256" key="6">
    <source>
        <dbReference type="ARBA" id="ARBA00022723"/>
    </source>
</evidence>
<feature type="transmembrane region" description="Helical" evidence="15">
    <location>
        <begin position="819"/>
        <end position="839"/>
    </location>
</feature>
<comment type="similarity">
    <text evidence="14">Belongs to the adenylyl cyclase class-4/guanylyl cyclase family.</text>
</comment>
<dbReference type="RefSeq" id="XP_014665401.1">
    <property type="nucleotide sequence ID" value="XM_014809915.1"/>
</dbReference>
<evidence type="ECO:0000256" key="8">
    <source>
        <dbReference type="ARBA" id="ARBA00022840"/>
    </source>
</evidence>
<evidence type="ECO:0000256" key="14">
    <source>
        <dbReference type="RuleBase" id="RU000405"/>
    </source>
</evidence>
<evidence type="ECO:0000256" key="11">
    <source>
        <dbReference type="ARBA" id="ARBA00022998"/>
    </source>
</evidence>
<reference evidence="18" key="1">
    <citation type="submission" date="2025-08" db="UniProtKB">
        <authorList>
            <consortium name="RefSeq"/>
        </authorList>
    </citation>
    <scope>IDENTIFICATION</scope>
</reference>
<dbReference type="Pfam" id="PF00211">
    <property type="entry name" value="Guanylate_cyc"/>
    <property type="match status" value="2"/>
</dbReference>
<dbReference type="InterPro" id="IPR040676">
    <property type="entry name" value="DUF5641"/>
</dbReference>
<keyword evidence="13 14" id="KW-0456">Lyase</keyword>
<dbReference type="Pfam" id="PF18701">
    <property type="entry name" value="DUF5641"/>
    <property type="match status" value="1"/>
</dbReference>
<dbReference type="PANTHER" id="PTHR45627:SF12">
    <property type="entry name" value="ADENYLATE CYCLASE TYPE 2"/>
    <property type="match status" value="1"/>
</dbReference>
<evidence type="ECO:0000256" key="5">
    <source>
        <dbReference type="ARBA" id="ARBA00022692"/>
    </source>
</evidence>
<evidence type="ECO:0000256" key="13">
    <source>
        <dbReference type="ARBA" id="ARBA00023239"/>
    </source>
</evidence>
<evidence type="ECO:0000256" key="12">
    <source>
        <dbReference type="ARBA" id="ARBA00023136"/>
    </source>
</evidence>
<keyword evidence="8" id="KW-0067">ATP-binding</keyword>
<keyword evidence="9" id="KW-0460">Magnesium</keyword>
<feature type="transmembrane region" description="Helical" evidence="15">
    <location>
        <begin position="859"/>
        <end position="875"/>
    </location>
</feature>
<dbReference type="GeneID" id="106807551"/>
<sequence length="1094" mass="124688">MVSADKEGPLPLTPRHLLIGRNLQVMPDLDARTRDSSIGKRWQFRQRISKLFWNRWQKEYLSELNVRKKWFEGCDNAKIGDIVLITEDNTRNKSGFWDGNLHEFSTLETDDNMRSMVKDLHKTDLLSRIEGGDLISLDAKYHLACLVGLRNRHRFLTRQNQDFSESYKEEKKFQARALAELITYVENAVDDGTFYFKFLMLRHLYKSRLHDLGISKVRFKEQVLKYFPNAPEQSGGKNRILVFEQGMQQMLKEALKSDYEDEAMILAKAAKIVRNDIFHSNGFKFNASFTSDCQQNSVPINLKTLEQLLLSVIPAYIAAEVKRGIVLKMHQSSTDISRRPSAPPSSMFHEMYVQMHKNVSILYADIVNFTPLAHGMEASELVKTLNELFGRFDKIAQDNQCMRIKILGDCYYCVSGMPISRPTHASNCVKMGFEMIEAISAVRHATGVNVDMRIGIHSGDVLCGVIGLRKWQYDVWSDDVTIANHMESSGMPGKVHITKATLLQLDGSKWEVEQGYGEDRDDLLKEHSVETFFIIPPKRNDADERGKSEELSRNVGSQRGSIKSSTRVARYLDSWGADKPFANITEGVVAKNIGLTSLALIESNLLQPRRNTFWNIRQWLNAEDIHPAFLHFVNLSMEQNYHKQPDPLFKYYIACATVIFICMLLVQVIFMPKDLVLLISYGAISFLFVVLLFISWSDSFHVSKMHQPSFLSSVSRVIRNGPWLRMFIATTTMAVLVAAAIITVVDYDPGQVTSSDERGEMIPNISETFVVSDDEIGALELPSIRNATAESYCHFAPYYVFCCLLALIACSVFLQVNFLLKIFVTLLAAVLYIATFNSLRRDVFVGHEPETNTLLTDPIRYTIYVILMFITLHVIDRKIEYTSRLDFLWKTKFQTEQEEVEMMGSVNKILLENILPAHVAAHFLSPNRRTDELYHQCYDSASVLFASIPNFFKEFYYQTDITKDGLECLRVLNEIIYDFDKLLLKPKFCGVEKVKTIGSTYMAAAGLVPGQENKQQNPDHHVIVLLEFAFAMIAILNQFNKDSFNEFRLRMGFSHGETIAGVVGAQKPQYDIWGNTVNLASRMDSTGVVGKIQG</sequence>
<name>A0ABM1DZN0_PRICU</name>
<feature type="transmembrane region" description="Helical" evidence="15">
    <location>
        <begin position="676"/>
        <end position="696"/>
    </location>
</feature>
<dbReference type="InterPro" id="IPR029787">
    <property type="entry name" value="Nucleotide_cyclase"/>
</dbReference>
<dbReference type="EC" id="4.6.1.1" evidence="4"/>
<feature type="transmembrane region" description="Helical" evidence="15">
    <location>
        <begin position="723"/>
        <end position="745"/>
    </location>
</feature>
<evidence type="ECO:0000256" key="4">
    <source>
        <dbReference type="ARBA" id="ARBA00012201"/>
    </source>
</evidence>
<dbReference type="InterPro" id="IPR018297">
    <property type="entry name" value="A/G_cyclase_CS"/>
</dbReference>
<dbReference type="InterPro" id="IPR001054">
    <property type="entry name" value="A/G_cyclase"/>
</dbReference>
<evidence type="ECO:0000256" key="10">
    <source>
        <dbReference type="ARBA" id="ARBA00022989"/>
    </source>
</evidence>
<feature type="domain" description="Guanylate cyclase" evidence="16">
    <location>
        <begin position="942"/>
        <end position="1084"/>
    </location>
</feature>
<evidence type="ECO:0000256" key="15">
    <source>
        <dbReference type="SAM" id="Phobius"/>
    </source>
</evidence>
<keyword evidence="5 15" id="KW-0812">Transmembrane</keyword>
<evidence type="ECO:0000256" key="1">
    <source>
        <dbReference type="ARBA" id="ARBA00001593"/>
    </source>
</evidence>
<evidence type="ECO:0000259" key="16">
    <source>
        <dbReference type="PROSITE" id="PS50125"/>
    </source>
</evidence>
<dbReference type="Gene3D" id="3.30.70.1230">
    <property type="entry name" value="Nucleotide cyclase"/>
    <property type="match status" value="2"/>
</dbReference>
<protein>
    <recommendedName>
        <fullName evidence="4">adenylate cyclase</fullName>
        <ecNumber evidence="4">4.6.1.1</ecNumber>
    </recommendedName>
</protein>
<keyword evidence="17" id="KW-1185">Reference proteome</keyword>
<organism evidence="17 18">
    <name type="scientific">Priapulus caudatus</name>
    <name type="common">Priapulid worm</name>
    <dbReference type="NCBI Taxonomy" id="37621"/>
    <lineage>
        <taxon>Eukaryota</taxon>
        <taxon>Metazoa</taxon>
        <taxon>Ecdysozoa</taxon>
        <taxon>Scalidophora</taxon>
        <taxon>Priapulida</taxon>
        <taxon>Priapulimorpha</taxon>
        <taxon>Priapulimorphida</taxon>
        <taxon>Priapulidae</taxon>
        <taxon>Priapulus</taxon>
    </lineage>
</organism>
<keyword evidence="6" id="KW-0479">Metal-binding</keyword>
<dbReference type="CDD" id="cd07302">
    <property type="entry name" value="CHD"/>
    <property type="match status" value="2"/>
</dbReference>
<dbReference type="PROSITE" id="PS00452">
    <property type="entry name" value="GUANYLATE_CYCLASE_1"/>
    <property type="match status" value="2"/>
</dbReference>
<evidence type="ECO:0000313" key="18">
    <source>
        <dbReference type="RefSeq" id="XP_014665401.1"/>
    </source>
</evidence>
<proteinExistence type="inferred from homology"/>
<evidence type="ECO:0000256" key="3">
    <source>
        <dbReference type="ARBA" id="ARBA00004141"/>
    </source>
</evidence>
<comment type="subcellular location">
    <subcellularLocation>
        <location evidence="3">Membrane</location>
        <topology evidence="3">Multi-pass membrane protein</topology>
    </subcellularLocation>
</comment>
<keyword evidence="12 15" id="KW-0472">Membrane</keyword>
<accession>A0ABM1DZN0</accession>
<evidence type="ECO:0000313" key="17">
    <source>
        <dbReference type="Proteomes" id="UP000695022"/>
    </source>
</evidence>
<feature type="transmembrane region" description="Helical" evidence="15">
    <location>
        <begin position="651"/>
        <end position="670"/>
    </location>
</feature>
<dbReference type="SMART" id="SM00044">
    <property type="entry name" value="CYCc"/>
    <property type="match status" value="2"/>
</dbReference>
<comment type="cofactor">
    <cofactor evidence="2">
        <name>Mg(2+)</name>
        <dbReference type="ChEBI" id="CHEBI:18420"/>
    </cofactor>
</comment>